<protein>
    <submittedName>
        <fullName evidence="1">Uncharacterized protein</fullName>
    </submittedName>
</protein>
<dbReference type="EMBL" id="JBHSLI010000001">
    <property type="protein sequence ID" value="MFC5292323.1"/>
    <property type="molecule type" value="Genomic_DNA"/>
</dbReference>
<organism evidence="1 2">
    <name type="scientific">Bosea minatitlanensis</name>
    <dbReference type="NCBI Taxonomy" id="128782"/>
    <lineage>
        <taxon>Bacteria</taxon>
        <taxon>Pseudomonadati</taxon>
        <taxon>Pseudomonadota</taxon>
        <taxon>Alphaproteobacteria</taxon>
        <taxon>Hyphomicrobiales</taxon>
        <taxon>Boseaceae</taxon>
        <taxon>Bosea</taxon>
    </lineage>
</organism>
<accession>A0ABW0F0E9</accession>
<sequence>MTRRKGEITPKHRNRSHPYQVALDRTPGPIAYGIMYRWAAWFDSETTPLGLHGMCWCFCRPEVADAFAMDFGGRRIDRPVESYYLKVDLPDARELERRAKTSRNDRVTGGLPADTASLFREAITIPFSSFSDPADVARAQGALDRAWMMVRDSVPETDIDRERLRLAYIVASFALIAVDEEDLARRAAERFRKGPRGG</sequence>
<comment type="caution">
    <text evidence="1">The sequence shown here is derived from an EMBL/GenBank/DDBJ whole genome shotgun (WGS) entry which is preliminary data.</text>
</comment>
<evidence type="ECO:0000313" key="2">
    <source>
        <dbReference type="Proteomes" id="UP001595976"/>
    </source>
</evidence>
<keyword evidence="2" id="KW-1185">Reference proteome</keyword>
<evidence type="ECO:0000313" key="1">
    <source>
        <dbReference type="EMBL" id="MFC5292323.1"/>
    </source>
</evidence>
<name>A0ABW0F0E9_9HYPH</name>
<proteinExistence type="predicted"/>
<dbReference type="RefSeq" id="WP_260347614.1">
    <property type="nucleotide sequence ID" value="NZ_JAOAOS010000001.1"/>
</dbReference>
<gene>
    <name evidence="1" type="ORF">ACFPK2_04880</name>
</gene>
<dbReference type="Proteomes" id="UP001595976">
    <property type="component" value="Unassembled WGS sequence"/>
</dbReference>
<reference evidence="2" key="1">
    <citation type="journal article" date="2019" name="Int. J. Syst. Evol. Microbiol.">
        <title>The Global Catalogue of Microorganisms (GCM) 10K type strain sequencing project: providing services to taxonomists for standard genome sequencing and annotation.</title>
        <authorList>
            <consortium name="The Broad Institute Genomics Platform"/>
            <consortium name="The Broad Institute Genome Sequencing Center for Infectious Disease"/>
            <person name="Wu L."/>
            <person name="Ma J."/>
        </authorList>
    </citation>
    <scope>NUCLEOTIDE SEQUENCE [LARGE SCALE GENOMIC DNA]</scope>
    <source>
        <strain evidence="2">CGMCC 1.15643</strain>
    </source>
</reference>